<sequence length="316" mass="33374">MDYAPSRLLWLSRTAVTAVGTGEAWDGLLTPAACIGEVWDGAGPRGRALLLVTSPALLEVGSGWIGRLDGQPAPRSHAAAPQPLSKGVKVRSGVKVKGGKGGQSPRLDHFQFQIRLLRKAASSLTRLPDRRPRGPARLVLRPAMCAQLLNGQPVRPGGEACCPADPMRRGTLRPRRAGHSDAALASSIGSGDFLASPFATTGYASPAGPLKTNVVRPPLRPRGQRGSAHIQSGPHTLRSATAATSSRSSTDTMENCRVGHLRARVYRGETRLSVTHGPGHPGSEGLRRHRRRGYEDAVAPRDDGPPPAEDHLPPGG</sequence>
<dbReference type="AlphaFoldDB" id="K0TK39"/>
<proteinExistence type="predicted"/>
<evidence type="ECO:0000313" key="2">
    <source>
        <dbReference type="EMBL" id="EJK71012.1"/>
    </source>
</evidence>
<feature type="compositionally biased region" description="Basic and acidic residues" evidence="1">
    <location>
        <begin position="293"/>
        <end position="316"/>
    </location>
</feature>
<keyword evidence="3" id="KW-1185">Reference proteome</keyword>
<dbReference type="EMBL" id="AGNL01007758">
    <property type="protein sequence ID" value="EJK71012.1"/>
    <property type="molecule type" value="Genomic_DNA"/>
</dbReference>
<protein>
    <submittedName>
        <fullName evidence="2">Uncharacterized protein</fullName>
    </submittedName>
</protein>
<evidence type="ECO:0000313" key="3">
    <source>
        <dbReference type="Proteomes" id="UP000266841"/>
    </source>
</evidence>
<name>K0TK39_THAOC</name>
<accession>K0TK39</accession>
<gene>
    <name evidence="2" type="ORF">THAOC_07585</name>
</gene>
<evidence type="ECO:0000256" key="1">
    <source>
        <dbReference type="SAM" id="MobiDB-lite"/>
    </source>
</evidence>
<dbReference type="Proteomes" id="UP000266841">
    <property type="component" value="Unassembled WGS sequence"/>
</dbReference>
<feature type="region of interest" description="Disordered" evidence="1">
    <location>
        <begin position="69"/>
        <end position="89"/>
    </location>
</feature>
<feature type="region of interest" description="Disordered" evidence="1">
    <location>
        <begin position="202"/>
        <end position="316"/>
    </location>
</feature>
<organism evidence="2 3">
    <name type="scientific">Thalassiosira oceanica</name>
    <name type="common">Marine diatom</name>
    <dbReference type="NCBI Taxonomy" id="159749"/>
    <lineage>
        <taxon>Eukaryota</taxon>
        <taxon>Sar</taxon>
        <taxon>Stramenopiles</taxon>
        <taxon>Ochrophyta</taxon>
        <taxon>Bacillariophyta</taxon>
        <taxon>Coscinodiscophyceae</taxon>
        <taxon>Thalassiosirophycidae</taxon>
        <taxon>Thalassiosirales</taxon>
        <taxon>Thalassiosiraceae</taxon>
        <taxon>Thalassiosira</taxon>
    </lineage>
</organism>
<feature type="compositionally biased region" description="Low complexity" evidence="1">
    <location>
        <begin position="238"/>
        <end position="250"/>
    </location>
</feature>
<feature type="non-terminal residue" evidence="2">
    <location>
        <position position="316"/>
    </location>
</feature>
<reference evidence="2 3" key="1">
    <citation type="journal article" date="2012" name="Genome Biol.">
        <title>Genome and low-iron response of an oceanic diatom adapted to chronic iron limitation.</title>
        <authorList>
            <person name="Lommer M."/>
            <person name="Specht M."/>
            <person name="Roy A.S."/>
            <person name="Kraemer L."/>
            <person name="Andreson R."/>
            <person name="Gutowska M.A."/>
            <person name="Wolf J."/>
            <person name="Bergner S.V."/>
            <person name="Schilhabel M.B."/>
            <person name="Klostermeier U.C."/>
            <person name="Beiko R.G."/>
            <person name="Rosenstiel P."/>
            <person name="Hippler M."/>
            <person name="Laroche J."/>
        </authorList>
    </citation>
    <scope>NUCLEOTIDE SEQUENCE [LARGE SCALE GENOMIC DNA]</scope>
    <source>
        <strain evidence="2 3">CCMP1005</strain>
    </source>
</reference>
<comment type="caution">
    <text evidence="2">The sequence shown here is derived from an EMBL/GenBank/DDBJ whole genome shotgun (WGS) entry which is preliminary data.</text>
</comment>